<evidence type="ECO:0000259" key="15">
    <source>
        <dbReference type="PROSITE" id="PS50878"/>
    </source>
</evidence>
<comment type="similarity">
    <text evidence="1 13">Belongs to the reverse transcriptase family. Telomerase subfamily.</text>
</comment>
<dbReference type="CDD" id="cd01648">
    <property type="entry name" value="TERT"/>
    <property type="match status" value="1"/>
</dbReference>
<dbReference type="OrthoDB" id="289721at2759"/>
<keyword evidence="8 13" id="KW-0460">Magnesium</keyword>
<protein>
    <recommendedName>
        <fullName evidence="3 13">Telomerase reverse transcriptase</fullName>
        <ecNumber evidence="2 13">2.7.7.49</ecNumber>
    </recommendedName>
    <alternativeName>
        <fullName evidence="13">Telomerase catalytic subunit</fullName>
    </alternativeName>
</protein>
<dbReference type="GO" id="GO:0070034">
    <property type="term" value="F:telomerase RNA binding"/>
    <property type="evidence" value="ECO:0007669"/>
    <property type="project" value="TreeGrafter"/>
</dbReference>
<dbReference type="InterPro" id="IPR043502">
    <property type="entry name" value="DNA/RNA_pol_sf"/>
</dbReference>
<proteinExistence type="inferred from homology"/>
<evidence type="ECO:0000256" key="5">
    <source>
        <dbReference type="ARBA" id="ARBA00022679"/>
    </source>
</evidence>
<organism evidence="16">
    <name type="scientific">Kwoniella dejecticola CBS 10117</name>
    <dbReference type="NCBI Taxonomy" id="1296121"/>
    <lineage>
        <taxon>Eukaryota</taxon>
        <taxon>Fungi</taxon>
        <taxon>Dikarya</taxon>
        <taxon>Basidiomycota</taxon>
        <taxon>Agaricomycotina</taxon>
        <taxon>Tremellomycetes</taxon>
        <taxon>Tremellales</taxon>
        <taxon>Cryptococcaceae</taxon>
        <taxon>Kwoniella</taxon>
    </lineage>
</organism>
<keyword evidence="5 13" id="KW-0808">Transferase</keyword>
<evidence type="ECO:0000256" key="3">
    <source>
        <dbReference type="ARBA" id="ARBA00016182"/>
    </source>
</evidence>
<sequence length="1142" mass="129795">MTDDESRPSSGSRTGEVRQRHKTLSAYYSSLYKLGDFLFLVLKQTQPQYRSTNNGENLNDNHEHNDIGTCRRTISKPNDSKAYQALLSDTICAFRSEEEKTYLRIALQRCITNNKGSRASRTGASTSSKSQQEAIDCISREMIKLGQKNILVAGNRFPAVDLPINISRPNIDNRHVNSPSSVLRSTEWKLLRSRIGDEAFQSLLLHSSLFLPVGNNCYTQLSGEPIYDLYDHAKFARTDAPDGDQAVNTGLDPRAAIKSRSSRKRRRDALLEENCDSHKKTRNLKRLLADVKIPRQRIYYGHASKTARGKILYGLPPSHMFYTLKSTMGAGHVADIELLKIAQSIFPSLFRHDNDNDGTIRVKGSKARLEGVLGMISELVARHRKIDFRDMLKRSPNPSLPVTQVFPESPVEEDHKPSRHVKADATIPPLLQAVSHGQVSNHYISISAQDIYSLITLPSQVCRYITLIFRQLLSLDIMGSQHNLDTLIGRKSPYLRTLSFRFVRAKQFEPVNLHYILQGIRVNDVKWTSIDPTASQRVNPSEASRRKALVENCVEWIFTDFMIPLLRNTFYITETSTTRYETVYYTHEDWSRATKPHMEGLKDDLLTTLNKTESYFAQQGPLGVSAVRLIPKPKGFRPIVNLGKKINLLGIPVSGSAKRDQTANQVLKGVHQILTFEKDRHKASLGASLFGTNEIFAPLQSLKSDLISKYGKIPKLYFVKMDIKAAFDTIKQDKMIDVVSRLLDKNHDYCVMLHCLLLPPASKASHGASRRLFKSKARCDTDHVVSSFGEHVQEIAKPLRNAVIVDLVRRKRITKEACLELLRLHIQKNVWQIGKTLYKQKVGIPQGSKISSLLCSFFYACMENEFLAFTRQSGSRLLRYIDDFLFISDSPTLARRFVNTMSKGFPAYGAEVSLNKTLLSFECESRGQMATVVNVGVDGQTLFPYCGFLLNTQTLDVMGDHPRLLTGPIKQSFALRSDRHKGSAFIGWFSRQLENRNHVAYLDTMHNDIDTVHLNIFINFASTSMKIPYYFKSDELNSQNQRRERMIVDAVITSAEYTYMAGRARVKHASRADERDHYRVKRNDFIVLALNAIVLVLEKKSRFRGITHLLKGHLREKRYRRAQLGLSDVIRKGWEAVKEAKY</sequence>
<dbReference type="GO" id="GO:0000333">
    <property type="term" value="C:telomerase catalytic core complex"/>
    <property type="evidence" value="ECO:0007669"/>
    <property type="project" value="TreeGrafter"/>
</dbReference>
<evidence type="ECO:0000256" key="9">
    <source>
        <dbReference type="ARBA" id="ARBA00022895"/>
    </source>
</evidence>
<dbReference type="PRINTS" id="PR01365">
    <property type="entry name" value="TELOMERASERT"/>
</dbReference>
<evidence type="ECO:0000256" key="2">
    <source>
        <dbReference type="ARBA" id="ARBA00012493"/>
    </source>
</evidence>
<keyword evidence="9 13" id="KW-0779">Telomere</keyword>
<dbReference type="VEuPathDB" id="FungiDB:I303_07104"/>
<keyword evidence="4 13" id="KW-0158">Chromosome</keyword>
<keyword evidence="11 13" id="KW-0539">Nucleus</keyword>
<name>A0A1A5ZX11_9TREE</name>
<dbReference type="Gene3D" id="1.10.357.90">
    <property type="match status" value="1"/>
</dbReference>
<feature type="region of interest" description="Disordered" evidence="14">
    <location>
        <begin position="241"/>
        <end position="268"/>
    </location>
</feature>
<evidence type="ECO:0000313" key="16">
    <source>
        <dbReference type="EMBL" id="OBR82345.1"/>
    </source>
</evidence>
<dbReference type="STRING" id="1296121.A0A1A5ZX11"/>
<comment type="function">
    <text evidence="13">Telomerase is a ribonucleoprotein enzyme essential for the replication of chromosome termini in most eukaryotes. It elongates telomeres. It is a reverse transcriptase that adds simple sequence repeats to chromosome ends by copying a template sequence within the RNA component of the enzyme.</text>
</comment>
<keyword evidence="6 13" id="KW-0548">Nucleotidyltransferase</keyword>
<evidence type="ECO:0000256" key="13">
    <source>
        <dbReference type="RuleBase" id="RU365061"/>
    </source>
</evidence>
<keyword evidence="10 13" id="KW-0695">RNA-directed DNA polymerase</keyword>
<gene>
    <name evidence="16" type="ORF">I303_07104</name>
</gene>
<dbReference type="Pfam" id="PF00078">
    <property type="entry name" value="RVT_1"/>
    <property type="match status" value="1"/>
</dbReference>
<dbReference type="SUPFAM" id="SSF56672">
    <property type="entry name" value="DNA/RNA polymerases"/>
    <property type="match status" value="1"/>
</dbReference>
<dbReference type="Gene3D" id="3.30.70.2630">
    <property type="match status" value="1"/>
</dbReference>
<comment type="subcellular location">
    <subcellularLocation>
        <location evidence="13">Nucleus</location>
    </subcellularLocation>
    <subcellularLocation>
        <location evidence="13">Chromosome</location>
        <location evidence="13">Telomere</location>
    </subcellularLocation>
</comment>
<dbReference type="InterPro" id="IPR000477">
    <property type="entry name" value="RT_dom"/>
</dbReference>
<dbReference type="SMART" id="SM00975">
    <property type="entry name" value="Telomerase_RBD"/>
    <property type="match status" value="1"/>
</dbReference>
<reference evidence="16" key="1">
    <citation type="submission" date="2013-07" db="EMBL/GenBank/DDBJ databases">
        <title>The Genome Sequence of Cryptococcus dejecticola CBS10117.</title>
        <authorList>
            <consortium name="The Broad Institute Genome Sequencing Platform"/>
            <person name="Cuomo C."/>
            <person name="Litvintseva A."/>
            <person name="Chen Y."/>
            <person name="Heitman J."/>
            <person name="Sun S."/>
            <person name="Springer D."/>
            <person name="Dromer F."/>
            <person name="Young S.K."/>
            <person name="Zeng Q."/>
            <person name="Gargeya S."/>
            <person name="Fitzgerald M."/>
            <person name="Abouelleil A."/>
            <person name="Alvarado L."/>
            <person name="Berlin A.M."/>
            <person name="Chapman S.B."/>
            <person name="Dewar J."/>
            <person name="Goldberg J."/>
            <person name="Griggs A."/>
            <person name="Gujja S."/>
            <person name="Hansen M."/>
            <person name="Howarth C."/>
            <person name="Imamovic A."/>
            <person name="Larimer J."/>
            <person name="McCowan C."/>
            <person name="Murphy C."/>
            <person name="Pearson M."/>
            <person name="Priest M."/>
            <person name="Roberts A."/>
            <person name="Saif S."/>
            <person name="Shea T."/>
            <person name="Sykes S."/>
            <person name="Wortman J."/>
            <person name="Nusbaum C."/>
            <person name="Birren B."/>
        </authorList>
    </citation>
    <scope>NUCLEOTIDE SEQUENCE [LARGE SCALE GENOMIC DNA]</scope>
    <source>
        <strain evidence="16">CBS 10117</strain>
    </source>
</reference>
<dbReference type="GO" id="GO:0042162">
    <property type="term" value="F:telomeric DNA binding"/>
    <property type="evidence" value="ECO:0007669"/>
    <property type="project" value="TreeGrafter"/>
</dbReference>
<dbReference type="GO" id="GO:0000781">
    <property type="term" value="C:chromosome, telomeric region"/>
    <property type="evidence" value="ECO:0007669"/>
    <property type="project" value="UniProtKB-SubCell"/>
</dbReference>
<feature type="domain" description="Reverse transcriptase" evidence="15">
    <location>
        <begin position="611"/>
        <end position="950"/>
    </location>
</feature>
<evidence type="ECO:0000256" key="4">
    <source>
        <dbReference type="ARBA" id="ARBA00022454"/>
    </source>
</evidence>
<dbReference type="InterPro" id="IPR021891">
    <property type="entry name" value="Telomerase_RBD"/>
</dbReference>
<evidence type="ECO:0000256" key="7">
    <source>
        <dbReference type="ARBA" id="ARBA00022723"/>
    </source>
</evidence>
<evidence type="ECO:0000256" key="6">
    <source>
        <dbReference type="ARBA" id="ARBA00022695"/>
    </source>
</evidence>
<evidence type="ECO:0000256" key="11">
    <source>
        <dbReference type="ARBA" id="ARBA00023242"/>
    </source>
</evidence>
<dbReference type="GO" id="GO:0046872">
    <property type="term" value="F:metal ion binding"/>
    <property type="evidence" value="ECO:0007669"/>
    <property type="project" value="UniProtKB-KW"/>
</dbReference>
<accession>A0A1A5ZX11</accession>
<dbReference type="Pfam" id="PF12009">
    <property type="entry name" value="Telomerase_RBD"/>
    <property type="match status" value="1"/>
</dbReference>
<dbReference type="GO" id="GO:0007004">
    <property type="term" value="P:telomere maintenance via telomerase"/>
    <property type="evidence" value="ECO:0007669"/>
    <property type="project" value="TreeGrafter"/>
</dbReference>
<dbReference type="AlphaFoldDB" id="A0A1A5ZX11"/>
<keyword evidence="7 13" id="KW-0479">Metal-binding</keyword>
<dbReference type="PANTHER" id="PTHR12066:SF0">
    <property type="entry name" value="TELOMERASE REVERSE TRANSCRIPTASE"/>
    <property type="match status" value="1"/>
</dbReference>
<comment type="catalytic activity">
    <reaction evidence="12 13">
        <text>DNA(n) + a 2'-deoxyribonucleoside 5'-triphosphate = DNA(n+1) + diphosphate</text>
        <dbReference type="Rhea" id="RHEA:22508"/>
        <dbReference type="Rhea" id="RHEA-COMP:17339"/>
        <dbReference type="Rhea" id="RHEA-COMP:17340"/>
        <dbReference type="ChEBI" id="CHEBI:33019"/>
        <dbReference type="ChEBI" id="CHEBI:61560"/>
        <dbReference type="ChEBI" id="CHEBI:173112"/>
        <dbReference type="EC" id="2.7.7.49"/>
    </reaction>
</comment>
<dbReference type="PANTHER" id="PTHR12066">
    <property type="entry name" value="TELOMERASE REVERSE TRANSCRIPTASE"/>
    <property type="match status" value="1"/>
</dbReference>
<evidence type="ECO:0000256" key="1">
    <source>
        <dbReference type="ARBA" id="ARBA00008001"/>
    </source>
</evidence>
<dbReference type="InterPro" id="IPR003545">
    <property type="entry name" value="Telomerase_RT"/>
</dbReference>
<dbReference type="GO" id="GO:0003720">
    <property type="term" value="F:telomerase activity"/>
    <property type="evidence" value="ECO:0007669"/>
    <property type="project" value="InterPro"/>
</dbReference>
<dbReference type="PROSITE" id="PS50878">
    <property type="entry name" value="RT_POL"/>
    <property type="match status" value="1"/>
</dbReference>
<dbReference type="EC" id="2.7.7.49" evidence="2 13"/>
<evidence type="ECO:0000256" key="14">
    <source>
        <dbReference type="SAM" id="MobiDB-lite"/>
    </source>
</evidence>
<evidence type="ECO:0000256" key="12">
    <source>
        <dbReference type="ARBA" id="ARBA00048173"/>
    </source>
</evidence>
<evidence type="ECO:0000256" key="8">
    <source>
        <dbReference type="ARBA" id="ARBA00022842"/>
    </source>
</evidence>
<evidence type="ECO:0000256" key="10">
    <source>
        <dbReference type="ARBA" id="ARBA00022918"/>
    </source>
</evidence>
<feature type="region of interest" description="Disordered" evidence="14">
    <location>
        <begin position="1"/>
        <end position="20"/>
    </location>
</feature>
<dbReference type="EMBL" id="KI894035">
    <property type="protein sequence ID" value="OBR82345.1"/>
    <property type="molecule type" value="Genomic_DNA"/>
</dbReference>
<dbReference type="Gene3D" id="1.10.132.70">
    <property type="match status" value="1"/>
</dbReference>